<keyword evidence="2" id="KW-1133">Transmembrane helix</keyword>
<evidence type="ECO:0000256" key="2">
    <source>
        <dbReference type="SAM" id="Phobius"/>
    </source>
</evidence>
<feature type="region of interest" description="Disordered" evidence="1">
    <location>
        <begin position="85"/>
        <end position="115"/>
    </location>
</feature>
<dbReference type="EMBL" id="KB932207">
    <property type="protein sequence ID" value="KCV69079.1"/>
    <property type="molecule type" value="Genomic_DNA"/>
</dbReference>
<protein>
    <submittedName>
        <fullName evidence="3">Uncharacterized protein</fullName>
    </submittedName>
</protein>
<keyword evidence="2" id="KW-0472">Membrane</keyword>
<evidence type="ECO:0000313" key="4">
    <source>
        <dbReference type="Proteomes" id="UP000030693"/>
    </source>
</evidence>
<proteinExistence type="predicted"/>
<feature type="compositionally biased region" description="Polar residues" evidence="1">
    <location>
        <begin position="104"/>
        <end position="115"/>
    </location>
</feature>
<keyword evidence="2" id="KW-0812">Transmembrane</keyword>
<feature type="transmembrane region" description="Helical" evidence="2">
    <location>
        <begin position="191"/>
        <end position="208"/>
    </location>
</feature>
<keyword evidence="4" id="KW-1185">Reference proteome</keyword>
<evidence type="ECO:0000256" key="1">
    <source>
        <dbReference type="SAM" id="MobiDB-lite"/>
    </source>
</evidence>
<gene>
    <name evidence="3" type="ORF">H696_04494</name>
</gene>
<reference evidence="3" key="1">
    <citation type="submission" date="2013-04" db="EMBL/GenBank/DDBJ databases">
        <title>The Genome Sequence of Fonticula alba ATCC 38817.</title>
        <authorList>
            <consortium name="The Broad Institute Genomics Platform"/>
            <person name="Russ C."/>
            <person name="Cuomo C."/>
            <person name="Burger G."/>
            <person name="Gray M.W."/>
            <person name="Holland P.W.H."/>
            <person name="King N."/>
            <person name="Lang F.B.F."/>
            <person name="Roger A.J."/>
            <person name="Ruiz-Trillo I."/>
            <person name="Brown M."/>
            <person name="Walker B."/>
            <person name="Young S."/>
            <person name="Zeng Q."/>
            <person name="Gargeya S."/>
            <person name="Fitzgerald M."/>
            <person name="Haas B."/>
            <person name="Abouelleil A."/>
            <person name="Allen A.W."/>
            <person name="Alvarado L."/>
            <person name="Arachchi H.M."/>
            <person name="Berlin A.M."/>
            <person name="Chapman S.B."/>
            <person name="Gainer-Dewar J."/>
            <person name="Goldberg J."/>
            <person name="Griggs A."/>
            <person name="Gujja S."/>
            <person name="Hansen M."/>
            <person name="Howarth C."/>
            <person name="Imamovic A."/>
            <person name="Ireland A."/>
            <person name="Larimer J."/>
            <person name="McCowan C."/>
            <person name="Murphy C."/>
            <person name="Pearson M."/>
            <person name="Poon T.W."/>
            <person name="Priest M."/>
            <person name="Roberts A."/>
            <person name="Saif S."/>
            <person name="Shea T."/>
            <person name="Sisk P."/>
            <person name="Sykes S."/>
            <person name="Wortman J."/>
            <person name="Nusbaum C."/>
            <person name="Birren B."/>
        </authorList>
    </citation>
    <scope>NUCLEOTIDE SEQUENCE [LARGE SCALE GENOMIC DNA]</scope>
    <source>
        <strain evidence="3">ATCC 38817</strain>
    </source>
</reference>
<name>A0A058Z474_FONAL</name>
<accession>A0A058Z474</accession>
<organism evidence="3">
    <name type="scientific">Fonticula alba</name>
    <name type="common">Slime mold</name>
    <dbReference type="NCBI Taxonomy" id="691883"/>
    <lineage>
        <taxon>Eukaryota</taxon>
        <taxon>Rotosphaerida</taxon>
        <taxon>Fonticulaceae</taxon>
        <taxon>Fonticula</taxon>
    </lineage>
</organism>
<dbReference type="GeneID" id="20529219"/>
<evidence type="ECO:0000313" key="3">
    <source>
        <dbReference type="EMBL" id="KCV69079.1"/>
    </source>
</evidence>
<dbReference type="AlphaFoldDB" id="A0A058Z474"/>
<dbReference type="RefSeq" id="XP_009496650.1">
    <property type="nucleotide sequence ID" value="XM_009498375.1"/>
</dbReference>
<dbReference type="Proteomes" id="UP000030693">
    <property type="component" value="Unassembled WGS sequence"/>
</dbReference>
<sequence length="267" mass="29095">MSSTDAQRLALLLAEARRTLRLLSPPAAGTTGSAHTAIDSEHADRLPALRATLTEAQALGAWMTPAQRRAFDAMLDTFARIELTSGAQSSDRAPHHPAAEITQRGGSNSHPTPAQQSLHDVALKNTSSLRAAAEDLEENVRRARDINSMLITSSEMLESTSTEHRTSGAGATQSALSLTRRLRLQLSMDRILLWVACAAFGLVCIYILQKRARLWWWRWFGWLYRWLSDRLFQATLGAEIGAAAGGAGGGNVTPGAHAMFRDWPAEL</sequence>